<dbReference type="AlphaFoldDB" id="A0A2M9XXJ5"/>
<evidence type="ECO:0000313" key="2">
    <source>
        <dbReference type="EMBL" id="TGK95621.1"/>
    </source>
</evidence>
<dbReference type="InterPro" id="IPR045983">
    <property type="entry name" value="GUC-dom-containing_N"/>
</dbReference>
<evidence type="ECO:0000313" key="3">
    <source>
        <dbReference type="Proteomes" id="UP000297891"/>
    </source>
</evidence>
<dbReference type="PANTHER" id="PTHR43081">
    <property type="entry name" value="ADENYLATE CYCLASE, TERMINAL-DIFFERENTIATION SPECIFIC-RELATED"/>
    <property type="match status" value="1"/>
</dbReference>
<name>A0A2M9XXJ5_9LEPT</name>
<protein>
    <submittedName>
        <fullName evidence="2">Adenylate/guanylate cyclase domain-containing protein</fullName>
    </submittedName>
</protein>
<dbReference type="Proteomes" id="UP000297891">
    <property type="component" value="Unassembled WGS sequence"/>
</dbReference>
<sequence length="364" mass="40806">MKNSEKVLDLLGFESLPSTLVAFFDSSEPNDFFRINLKHLSEITGVPFQSLFTIFLKLVDLGAFNLSWEYHCTHCNGIPGFKHNFSELKSEGECALCEVSFRNTLDKNIEVTFTAHASFVEIPEVVFSEAKESMITAVREKRLKMPDQFLSGLECLNNETFRELFGEQVLSVQESLAVETVSFLFTDIKGSTQMYSDLGDTKSYDIVREHFKILFAAIARNNGIVVKTIGDAVMGSFLKPIDSLNAALEAHREFASRQLSQVGYLKIKMGIHSGSAIVVNLNRSVDYFGNSVNLAARVQGSVEDHEISFTKRILDDNSVHSFLKSKRAHLRRRMENFKGINGAVDVYTLSADTIDSWSTPHTTN</sequence>
<dbReference type="InterPro" id="IPR029787">
    <property type="entry name" value="Nucleotide_cyclase"/>
</dbReference>
<dbReference type="CDD" id="cd07302">
    <property type="entry name" value="CHD"/>
    <property type="match status" value="1"/>
</dbReference>
<dbReference type="GO" id="GO:0004016">
    <property type="term" value="F:adenylate cyclase activity"/>
    <property type="evidence" value="ECO:0007669"/>
    <property type="project" value="UniProtKB-ARBA"/>
</dbReference>
<dbReference type="Pfam" id="PF19363">
    <property type="entry name" value="DUF5939"/>
    <property type="match status" value="1"/>
</dbReference>
<evidence type="ECO:0000259" key="1">
    <source>
        <dbReference type="PROSITE" id="PS50125"/>
    </source>
</evidence>
<accession>A0A2M9XXJ5</accession>
<dbReference type="SUPFAM" id="SSF55073">
    <property type="entry name" value="Nucleotide cyclase"/>
    <property type="match status" value="1"/>
</dbReference>
<feature type="domain" description="Guanylate cyclase" evidence="1">
    <location>
        <begin position="182"/>
        <end position="299"/>
    </location>
</feature>
<organism evidence="2 3">
    <name type="scientific">Leptospira brenneri</name>
    <dbReference type="NCBI Taxonomy" id="2023182"/>
    <lineage>
        <taxon>Bacteria</taxon>
        <taxon>Pseudomonadati</taxon>
        <taxon>Spirochaetota</taxon>
        <taxon>Spirochaetia</taxon>
        <taxon>Leptospirales</taxon>
        <taxon>Leptospiraceae</taxon>
        <taxon>Leptospira</taxon>
    </lineage>
</organism>
<proteinExistence type="predicted"/>
<keyword evidence="3" id="KW-1185">Reference proteome</keyword>
<comment type="caution">
    <text evidence="2">The sequence shown here is derived from an EMBL/GenBank/DDBJ whole genome shotgun (WGS) entry which is preliminary data.</text>
</comment>
<reference evidence="2" key="1">
    <citation type="journal article" date="2019" name="PLoS Negl. Trop. Dis.">
        <title>Revisiting the worldwide diversity of Leptospira species in the environment.</title>
        <authorList>
            <person name="Vincent A.T."/>
            <person name="Schiettekatte O."/>
            <person name="Bourhy P."/>
            <person name="Veyrier F.J."/>
            <person name="Picardeau M."/>
        </authorList>
    </citation>
    <scope>NUCLEOTIDE SEQUENCE [LARGE SCALE GENOMIC DNA]</scope>
    <source>
        <strain evidence="2">201800277</strain>
    </source>
</reference>
<dbReference type="RefSeq" id="WP_100792144.1">
    <property type="nucleotide sequence ID" value="NZ_NPDQ01000010.1"/>
</dbReference>
<dbReference type="EMBL" id="RQFP01000001">
    <property type="protein sequence ID" value="TGK95621.1"/>
    <property type="molecule type" value="Genomic_DNA"/>
</dbReference>
<dbReference type="GO" id="GO:0006171">
    <property type="term" value="P:cAMP biosynthetic process"/>
    <property type="evidence" value="ECO:0007669"/>
    <property type="project" value="TreeGrafter"/>
</dbReference>
<dbReference type="InterPro" id="IPR050697">
    <property type="entry name" value="Adenylyl/Guanylyl_Cyclase_3/4"/>
</dbReference>
<dbReference type="SMART" id="SM00044">
    <property type="entry name" value="CYCc"/>
    <property type="match status" value="1"/>
</dbReference>
<dbReference type="PROSITE" id="PS50125">
    <property type="entry name" value="GUANYLATE_CYCLASE_2"/>
    <property type="match status" value="1"/>
</dbReference>
<dbReference type="Gene3D" id="3.30.70.1230">
    <property type="entry name" value="Nucleotide cyclase"/>
    <property type="match status" value="1"/>
</dbReference>
<gene>
    <name evidence="2" type="ORF">EHQ30_03010</name>
</gene>
<dbReference type="OrthoDB" id="9801841at2"/>
<dbReference type="PANTHER" id="PTHR43081:SF19">
    <property type="entry name" value="PH-SENSITIVE ADENYLATE CYCLASE RV1264"/>
    <property type="match status" value="1"/>
</dbReference>
<dbReference type="InterPro" id="IPR001054">
    <property type="entry name" value="A/G_cyclase"/>
</dbReference>
<dbReference type="GO" id="GO:0035556">
    <property type="term" value="P:intracellular signal transduction"/>
    <property type="evidence" value="ECO:0007669"/>
    <property type="project" value="InterPro"/>
</dbReference>
<dbReference type="Pfam" id="PF00211">
    <property type="entry name" value="Guanylate_cyc"/>
    <property type="match status" value="1"/>
</dbReference>